<dbReference type="EMBL" id="JAERRA010000001">
    <property type="protein sequence ID" value="MBL0719511.1"/>
    <property type="molecule type" value="Genomic_DNA"/>
</dbReference>
<dbReference type="RefSeq" id="WP_201824841.1">
    <property type="nucleotide sequence ID" value="NZ_JAERRA010000001.1"/>
</dbReference>
<gene>
    <name evidence="1" type="ORF">JI742_06370</name>
</gene>
<comment type="caution">
    <text evidence="1">The sequence shown here is derived from an EMBL/GenBank/DDBJ whole genome shotgun (WGS) entry which is preliminary data.</text>
</comment>
<evidence type="ECO:0000313" key="1">
    <source>
        <dbReference type="EMBL" id="MBL0719511.1"/>
    </source>
</evidence>
<accession>A0A9X0XDH8</accession>
<keyword evidence="2" id="KW-1185">Reference proteome</keyword>
<name>A0A9X0XDH8_9BURK</name>
<evidence type="ECO:0000313" key="2">
    <source>
        <dbReference type="Proteomes" id="UP000643207"/>
    </source>
</evidence>
<protein>
    <submittedName>
        <fullName evidence="1">Uncharacterized protein</fullName>
    </submittedName>
</protein>
<reference evidence="1 2" key="1">
    <citation type="submission" date="2021-01" db="EMBL/GenBank/DDBJ databases">
        <title>Piscinibacter sp. Jin2 Genome sequencing and assembly.</title>
        <authorList>
            <person name="Kim I."/>
        </authorList>
    </citation>
    <scope>NUCLEOTIDE SEQUENCE [LARGE SCALE GENOMIC DNA]</scope>
    <source>
        <strain evidence="1 2">Jin2</strain>
    </source>
</reference>
<sequence length="63" mass="6978">MAETKRPDFAAYVERDSDGDKKANWREIGAAFAHKDGKGFDLLLDAVPVSGRVVLRTIEDKAE</sequence>
<dbReference type="AlphaFoldDB" id="A0A9X0XDH8"/>
<organism evidence="1 2">
    <name type="scientific">Aquariibacter lacus</name>
    <dbReference type="NCBI Taxonomy" id="2801332"/>
    <lineage>
        <taxon>Bacteria</taxon>
        <taxon>Pseudomonadati</taxon>
        <taxon>Pseudomonadota</taxon>
        <taxon>Betaproteobacteria</taxon>
        <taxon>Burkholderiales</taxon>
        <taxon>Sphaerotilaceae</taxon>
        <taxon>Aquariibacter</taxon>
    </lineage>
</organism>
<proteinExistence type="predicted"/>
<dbReference type="Proteomes" id="UP000643207">
    <property type="component" value="Unassembled WGS sequence"/>
</dbReference>